<dbReference type="Pfam" id="PF00589">
    <property type="entry name" value="Phage_integrase"/>
    <property type="match status" value="1"/>
</dbReference>
<feature type="domain" description="Tyr recombinase" evidence="5">
    <location>
        <begin position="181"/>
        <end position="379"/>
    </location>
</feature>
<evidence type="ECO:0000256" key="4">
    <source>
        <dbReference type="ARBA" id="ARBA00023172"/>
    </source>
</evidence>
<organism evidence="6 7">
    <name type="scientific">Lysinibacillus zambalensis</name>
    <dbReference type="NCBI Taxonomy" id="3160866"/>
    <lineage>
        <taxon>Bacteria</taxon>
        <taxon>Bacillati</taxon>
        <taxon>Bacillota</taxon>
        <taxon>Bacilli</taxon>
        <taxon>Bacillales</taxon>
        <taxon>Bacillaceae</taxon>
        <taxon>Lysinibacillus</taxon>
    </lineage>
</organism>
<dbReference type="RefSeq" id="WP_349662061.1">
    <property type="nucleotide sequence ID" value="NZ_JBEGDG010000034.1"/>
</dbReference>
<dbReference type="CDD" id="cd01189">
    <property type="entry name" value="INT_ICEBs1_C_like"/>
    <property type="match status" value="1"/>
</dbReference>
<protein>
    <submittedName>
        <fullName evidence="6">Tyrosine-type recombinase/integrase</fullName>
    </submittedName>
</protein>
<proteinExistence type="inferred from homology"/>
<dbReference type="SUPFAM" id="SSF56349">
    <property type="entry name" value="DNA breaking-rejoining enzymes"/>
    <property type="match status" value="1"/>
</dbReference>
<gene>
    <name evidence="6" type="ORF">ABNX05_24365</name>
</gene>
<dbReference type="Pfam" id="PF14657">
    <property type="entry name" value="Arm-DNA-bind_4"/>
    <property type="match status" value="1"/>
</dbReference>
<dbReference type="EMBL" id="JBEGDG010000034">
    <property type="protein sequence ID" value="MEQ6357745.1"/>
    <property type="molecule type" value="Genomic_DNA"/>
</dbReference>
<sequence>MAREKMTKTKIDGVYWYKLNGKKIFGYRYKYYDRYGARREKTERGFESIEKAERALIEVKASILDGNVSFVENDNLTVVQLNEIYIDANKTNWKPTSERNHNYVMNQYVINSIGHLKIKNVNNIVVQRELIDPLIIKGFKEGTLMSIFRRLNAIFTFAIKNEILDRKKFSTPNLSRASESIKRNALSIDEITRVLEIARTKYKITHYTCLSLLFLTGMRVGELRALQWETDIDFENNIIHINKTKDRYGSRTPKTKNSYRKFPMNENIKSILLDYKKWYEEIMETYKFRNPDGHVFVTYAGEPIGERYLKRIIDLICEREKITHFTPHYLRHTFVTIQLSNKIPVSTVAALVGDTPETIYKVYAHSFEKDEVHASKLMDEIINLSSFEESEEFEK</sequence>
<name>A0ABV1MYZ0_9BACI</name>
<dbReference type="InterPro" id="IPR050808">
    <property type="entry name" value="Phage_Integrase"/>
</dbReference>
<comment type="caution">
    <text evidence="6">The sequence shown here is derived from an EMBL/GenBank/DDBJ whole genome shotgun (WGS) entry which is preliminary data.</text>
</comment>
<evidence type="ECO:0000256" key="1">
    <source>
        <dbReference type="ARBA" id="ARBA00008857"/>
    </source>
</evidence>
<keyword evidence="4" id="KW-0233">DNA recombination</keyword>
<dbReference type="Proteomes" id="UP001478862">
    <property type="component" value="Unassembled WGS sequence"/>
</dbReference>
<keyword evidence="7" id="KW-1185">Reference proteome</keyword>
<dbReference type="Pfam" id="PF14659">
    <property type="entry name" value="Phage_int_SAM_3"/>
    <property type="match status" value="1"/>
</dbReference>
<dbReference type="PANTHER" id="PTHR30629:SF2">
    <property type="entry name" value="PROPHAGE INTEGRASE INTS-RELATED"/>
    <property type="match status" value="1"/>
</dbReference>
<dbReference type="InterPro" id="IPR028259">
    <property type="entry name" value="AP2-like_int_N"/>
</dbReference>
<keyword evidence="3" id="KW-0238">DNA-binding</keyword>
<evidence type="ECO:0000313" key="7">
    <source>
        <dbReference type="Proteomes" id="UP001478862"/>
    </source>
</evidence>
<dbReference type="InterPro" id="IPR013762">
    <property type="entry name" value="Integrase-like_cat_sf"/>
</dbReference>
<dbReference type="InterPro" id="IPR004107">
    <property type="entry name" value="Integrase_SAM-like_N"/>
</dbReference>
<dbReference type="Gene3D" id="1.10.443.10">
    <property type="entry name" value="Intergrase catalytic core"/>
    <property type="match status" value="1"/>
</dbReference>
<reference evidence="6 7" key="1">
    <citation type="submission" date="2024-06" db="EMBL/GenBank/DDBJ databases">
        <title>Lysinibacillus zambalefons sp. nov., a Novel Firmicute Isolated from the Poon Bato Zambales Hyperalkaline Spring.</title>
        <authorList>
            <person name="Aja J.A."/>
            <person name="Lazaro J.E.H."/>
            <person name="Llorin L.D."/>
            <person name="Lim K.R."/>
            <person name="Teodosio J."/>
            <person name="Dalisay D.S."/>
        </authorList>
    </citation>
    <scope>NUCLEOTIDE SEQUENCE [LARGE SCALE GENOMIC DNA]</scope>
    <source>
        <strain evidence="6 7">M3</strain>
    </source>
</reference>
<evidence type="ECO:0000259" key="5">
    <source>
        <dbReference type="PROSITE" id="PS51898"/>
    </source>
</evidence>
<dbReference type="Gene3D" id="1.10.150.130">
    <property type="match status" value="1"/>
</dbReference>
<keyword evidence="2" id="KW-0229">DNA integration</keyword>
<dbReference type="PANTHER" id="PTHR30629">
    <property type="entry name" value="PROPHAGE INTEGRASE"/>
    <property type="match status" value="1"/>
</dbReference>
<dbReference type="InterPro" id="IPR002104">
    <property type="entry name" value="Integrase_catalytic"/>
</dbReference>
<dbReference type="PROSITE" id="PS51898">
    <property type="entry name" value="TYR_RECOMBINASE"/>
    <property type="match status" value="1"/>
</dbReference>
<evidence type="ECO:0000313" key="6">
    <source>
        <dbReference type="EMBL" id="MEQ6357745.1"/>
    </source>
</evidence>
<dbReference type="InterPro" id="IPR010998">
    <property type="entry name" value="Integrase_recombinase_N"/>
</dbReference>
<dbReference type="InterPro" id="IPR011010">
    <property type="entry name" value="DNA_brk_join_enz"/>
</dbReference>
<evidence type="ECO:0000256" key="3">
    <source>
        <dbReference type="ARBA" id="ARBA00023125"/>
    </source>
</evidence>
<accession>A0ABV1MYZ0</accession>
<comment type="similarity">
    <text evidence="1">Belongs to the 'phage' integrase family.</text>
</comment>
<evidence type="ECO:0000256" key="2">
    <source>
        <dbReference type="ARBA" id="ARBA00022908"/>
    </source>
</evidence>